<protein>
    <recommendedName>
        <fullName evidence="2">Cytochrome c-552/4 domain-containing protein</fullName>
    </recommendedName>
</protein>
<keyword evidence="1" id="KW-0175">Coiled coil</keyword>
<evidence type="ECO:0000313" key="3">
    <source>
        <dbReference type="EMBL" id="MBN1572241.1"/>
    </source>
</evidence>
<dbReference type="AlphaFoldDB" id="A0A9D8KAZ4"/>
<reference evidence="3" key="1">
    <citation type="journal article" date="2021" name="Environ. Microbiol.">
        <title>Genomic characterization of three novel Desulfobacterota classes expand the metabolic and phylogenetic diversity of the phylum.</title>
        <authorList>
            <person name="Murphy C.L."/>
            <person name="Biggerstaff J."/>
            <person name="Eichhorn A."/>
            <person name="Ewing E."/>
            <person name="Shahan R."/>
            <person name="Soriano D."/>
            <person name="Stewart S."/>
            <person name="VanMol K."/>
            <person name="Walker R."/>
            <person name="Walters P."/>
            <person name="Elshahed M.S."/>
            <person name="Youssef N.H."/>
        </authorList>
    </citation>
    <scope>NUCLEOTIDE SEQUENCE</scope>
    <source>
        <strain evidence="3">Zod_Metabat.24</strain>
    </source>
</reference>
<dbReference type="GO" id="GO:0030288">
    <property type="term" value="C:outer membrane-bounded periplasmic space"/>
    <property type="evidence" value="ECO:0007669"/>
    <property type="project" value="TreeGrafter"/>
</dbReference>
<organism evidence="3 4">
    <name type="scientific">Candidatus Zymogenus saltonus</name>
    <dbReference type="NCBI Taxonomy" id="2844893"/>
    <lineage>
        <taxon>Bacteria</taxon>
        <taxon>Deltaproteobacteria</taxon>
        <taxon>Candidatus Zymogenia</taxon>
        <taxon>Candidatus Zymogeniales</taxon>
        <taxon>Candidatus Zymogenaceae</taxon>
        <taxon>Candidatus Zymogenus</taxon>
    </lineage>
</organism>
<dbReference type="InterPro" id="IPR029052">
    <property type="entry name" value="Metallo-depent_PP-like"/>
</dbReference>
<feature type="domain" description="Cytochrome c-552/4" evidence="2">
    <location>
        <begin position="309"/>
        <end position="376"/>
    </location>
</feature>
<dbReference type="Gene3D" id="3.60.21.10">
    <property type="match status" value="1"/>
</dbReference>
<gene>
    <name evidence="3" type="ORF">JW984_03475</name>
</gene>
<reference evidence="3" key="2">
    <citation type="submission" date="2021-01" db="EMBL/GenBank/DDBJ databases">
        <authorList>
            <person name="Hahn C.R."/>
            <person name="Youssef N.H."/>
            <person name="Elshahed M."/>
        </authorList>
    </citation>
    <scope>NUCLEOTIDE SEQUENCE</scope>
    <source>
        <strain evidence="3">Zod_Metabat.24</strain>
    </source>
</reference>
<dbReference type="Gene3D" id="1.10.1130.10">
    <property type="entry name" value="Flavocytochrome C3, Chain A"/>
    <property type="match status" value="1"/>
</dbReference>
<name>A0A9D8KAZ4_9DELT</name>
<dbReference type="PANTHER" id="PTHR11575:SF24">
    <property type="entry name" value="5'-NUCLEOTIDASE"/>
    <property type="match status" value="1"/>
</dbReference>
<proteinExistence type="predicted"/>
<evidence type="ECO:0000313" key="4">
    <source>
        <dbReference type="Proteomes" id="UP000809273"/>
    </source>
</evidence>
<dbReference type="Pfam" id="PF13435">
    <property type="entry name" value="Cytochrome_C554"/>
    <property type="match status" value="1"/>
</dbReference>
<dbReference type="SUPFAM" id="SSF48695">
    <property type="entry name" value="Multiheme cytochromes"/>
    <property type="match status" value="1"/>
</dbReference>
<dbReference type="GO" id="GO:0016787">
    <property type="term" value="F:hydrolase activity"/>
    <property type="evidence" value="ECO:0007669"/>
    <property type="project" value="InterPro"/>
</dbReference>
<dbReference type="CDD" id="cd08168">
    <property type="entry name" value="Cytochrom_C3"/>
    <property type="match status" value="1"/>
</dbReference>
<comment type="caution">
    <text evidence="3">The sequence shown here is derived from an EMBL/GenBank/DDBJ whole genome shotgun (WGS) entry which is preliminary data.</text>
</comment>
<dbReference type="EMBL" id="JAFGIX010000017">
    <property type="protein sequence ID" value="MBN1572241.1"/>
    <property type="molecule type" value="Genomic_DNA"/>
</dbReference>
<dbReference type="InterPro" id="IPR023155">
    <property type="entry name" value="Cyt_c-552/4"/>
</dbReference>
<dbReference type="Proteomes" id="UP000809273">
    <property type="component" value="Unassembled WGS sequence"/>
</dbReference>
<dbReference type="PANTHER" id="PTHR11575">
    <property type="entry name" value="5'-NUCLEOTIDASE-RELATED"/>
    <property type="match status" value="1"/>
</dbReference>
<evidence type="ECO:0000256" key="1">
    <source>
        <dbReference type="SAM" id="Coils"/>
    </source>
</evidence>
<accession>A0A9D8KAZ4</accession>
<evidence type="ECO:0000259" key="2">
    <source>
        <dbReference type="Pfam" id="PF13435"/>
    </source>
</evidence>
<dbReference type="InterPro" id="IPR006179">
    <property type="entry name" value="5_nucleotidase/apyrase"/>
</dbReference>
<sequence>MDWTALSIGEFDLSFGVDYLKELESMADFPFLSANILNKEGGKPVFTPYTVVKLSGFNVGITSVIGRDILTSEKQKQMGIYVDNEFVALKGVIKELKRKSDFIIVLCPTGFERAKEIAGRFDEIDLILTGHNPVTNLYQPIKVGGTLISQIYSRGKYVGRLDIQINDSSLPYDLYLEGKSEITNFQYQKLTMRRQQLENVYKDFKKKKEEGKNVDDGLKIIKDELDDIKEKIKELEKENKKDHKNTVKASLVSLGDNLADDPEVKKIDNEYKDKLIEEKGKFQEDMLKKGKRSPTDLAQDPHYVGAKMCGTCHPSIADFVKKTRHPGAFDTLRENKRQFEPECFSCHTTGYRMPGGFTNLYTAGELIGVQCEACHGPGSRHVLDTKVNMKKTPTEKDCVTCHDIENDDNFVYSTDMKTIKCPKEKR</sequence>
<dbReference type="GO" id="GO:0009166">
    <property type="term" value="P:nucleotide catabolic process"/>
    <property type="evidence" value="ECO:0007669"/>
    <property type="project" value="InterPro"/>
</dbReference>
<dbReference type="InterPro" id="IPR036280">
    <property type="entry name" value="Multihaem_cyt_sf"/>
</dbReference>
<feature type="coiled-coil region" evidence="1">
    <location>
        <begin position="187"/>
        <end position="245"/>
    </location>
</feature>
<dbReference type="SUPFAM" id="SSF56300">
    <property type="entry name" value="Metallo-dependent phosphatases"/>
    <property type="match status" value="1"/>
</dbReference>